<sequence length="52" mass="5943">LTCWWSCSRMTRKPRVQPVLLLPLEDALASASNQTRTKQAKPAKNTRRQSDC</sequence>
<protein>
    <submittedName>
        <fullName evidence="2">Uncharacterized protein</fullName>
    </submittedName>
</protein>
<evidence type="ECO:0000313" key="3">
    <source>
        <dbReference type="Proteomes" id="UP001529510"/>
    </source>
</evidence>
<proteinExistence type="predicted"/>
<feature type="region of interest" description="Disordered" evidence="1">
    <location>
        <begin position="30"/>
        <end position="52"/>
    </location>
</feature>
<feature type="non-terminal residue" evidence="2">
    <location>
        <position position="1"/>
    </location>
</feature>
<comment type="caution">
    <text evidence="2">The sequence shown here is derived from an EMBL/GenBank/DDBJ whole genome shotgun (WGS) entry which is preliminary data.</text>
</comment>
<feature type="compositionally biased region" description="Basic residues" evidence="1">
    <location>
        <begin position="38"/>
        <end position="52"/>
    </location>
</feature>
<name>A0ABD0P4U4_CIRMR</name>
<organism evidence="2 3">
    <name type="scientific">Cirrhinus mrigala</name>
    <name type="common">Mrigala</name>
    <dbReference type="NCBI Taxonomy" id="683832"/>
    <lineage>
        <taxon>Eukaryota</taxon>
        <taxon>Metazoa</taxon>
        <taxon>Chordata</taxon>
        <taxon>Craniata</taxon>
        <taxon>Vertebrata</taxon>
        <taxon>Euteleostomi</taxon>
        <taxon>Actinopterygii</taxon>
        <taxon>Neopterygii</taxon>
        <taxon>Teleostei</taxon>
        <taxon>Ostariophysi</taxon>
        <taxon>Cypriniformes</taxon>
        <taxon>Cyprinidae</taxon>
        <taxon>Labeoninae</taxon>
        <taxon>Labeonini</taxon>
        <taxon>Cirrhinus</taxon>
    </lineage>
</organism>
<dbReference type="EMBL" id="JAMKFB020000018">
    <property type="protein sequence ID" value="KAL0169012.1"/>
    <property type="molecule type" value="Genomic_DNA"/>
</dbReference>
<evidence type="ECO:0000256" key="1">
    <source>
        <dbReference type="SAM" id="MobiDB-lite"/>
    </source>
</evidence>
<feature type="non-terminal residue" evidence="2">
    <location>
        <position position="52"/>
    </location>
</feature>
<dbReference type="AlphaFoldDB" id="A0ABD0P4U4"/>
<reference evidence="2 3" key="1">
    <citation type="submission" date="2024-05" db="EMBL/GenBank/DDBJ databases">
        <title>Genome sequencing and assembly of Indian major carp, Cirrhinus mrigala (Hamilton, 1822).</title>
        <authorList>
            <person name="Mohindra V."/>
            <person name="Chowdhury L.M."/>
            <person name="Lal K."/>
            <person name="Jena J.K."/>
        </authorList>
    </citation>
    <scope>NUCLEOTIDE SEQUENCE [LARGE SCALE GENOMIC DNA]</scope>
    <source>
        <strain evidence="2">CM1030</strain>
        <tissue evidence="2">Blood</tissue>
    </source>
</reference>
<accession>A0ABD0P4U4</accession>
<dbReference type="Proteomes" id="UP001529510">
    <property type="component" value="Unassembled WGS sequence"/>
</dbReference>
<keyword evidence="3" id="KW-1185">Reference proteome</keyword>
<evidence type="ECO:0000313" key="2">
    <source>
        <dbReference type="EMBL" id="KAL0169012.1"/>
    </source>
</evidence>
<gene>
    <name evidence="2" type="ORF">M9458_037234</name>
</gene>